<dbReference type="PANTHER" id="PTHR23346">
    <property type="entry name" value="TRANSLATIONAL ACTIVATOR GCN1-RELATED"/>
    <property type="match status" value="1"/>
</dbReference>
<evidence type="ECO:0000259" key="3">
    <source>
        <dbReference type="SMART" id="SM01349"/>
    </source>
</evidence>
<keyword evidence="5" id="KW-1185">Reference proteome</keyword>
<dbReference type="GO" id="GO:0005829">
    <property type="term" value="C:cytosol"/>
    <property type="evidence" value="ECO:0007669"/>
    <property type="project" value="TreeGrafter"/>
</dbReference>
<organism evidence="4 5">
    <name type="scientific">Monoraphidium neglectum</name>
    <dbReference type="NCBI Taxonomy" id="145388"/>
    <lineage>
        <taxon>Eukaryota</taxon>
        <taxon>Viridiplantae</taxon>
        <taxon>Chlorophyta</taxon>
        <taxon>core chlorophytes</taxon>
        <taxon>Chlorophyceae</taxon>
        <taxon>CS clade</taxon>
        <taxon>Sphaeropleales</taxon>
        <taxon>Selenastraceae</taxon>
        <taxon>Monoraphidium</taxon>
    </lineage>
</organism>
<evidence type="ECO:0000256" key="2">
    <source>
        <dbReference type="PROSITE-ProRule" id="PRU00103"/>
    </source>
</evidence>
<protein>
    <submittedName>
        <fullName evidence="4">Translational activator gcn1</fullName>
    </submittedName>
</protein>
<dbReference type="InterPro" id="IPR021133">
    <property type="entry name" value="HEAT_type_2"/>
</dbReference>
<dbReference type="EMBL" id="KK104397">
    <property type="protein sequence ID" value="KIY93977.1"/>
    <property type="molecule type" value="Genomic_DNA"/>
</dbReference>
<feature type="domain" description="TOG" evidence="3">
    <location>
        <begin position="1"/>
        <end position="205"/>
    </location>
</feature>
<dbReference type="AlphaFoldDB" id="A0A0D2J1U2"/>
<dbReference type="GO" id="GO:0019887">
    <property type="term" value="F:protein kinase regulator activity"/>
    <property type="evidence" value="ECO:0007669"/>
    <property type="project" value="TreeGrafter"/>
</dbReference>
<dbReference type="Gene3D" id="1.25.10.10">
    <property type="entry name" value="Leucine-rich Repeat Variant"/>
    <property type="match status" value="1"/>
</dbReference>
<reference evidence="4 5" key="1">
    <citation type="journal article" date="2013" name="BMC Genomics">
        <title>Reconstruction of the lipid metabolism for the microalga Monoraphidium neglectum from its genome sequence reveals characteristics suitable for biofuel production.</title>
        <authorList>
            <person name="Bogen C."/>
            <person name="Al-Dilaimi A."/>
            <person name="Albersmeier A."/>
            <person name="Wichmann J."/>
            <person name="Grundmann M."/>
            <person name="Rupp O."/>
            <person name="Lauersen K.J."/>
            <person name="Blifernez-Klassen O."/>
            <person name="Kalinowski J."/>
            <person name="Goesmann A."/>
            <person name="Mussgnug J.H."/>
            <person name="Kruse O."/>
        </authorList>
    </citation>
    <scope>NUCLEOTIDE SEQUENCE [LARGE SCALE GENOMIC DNA]</scope>
    <source>
        <strain evidence="4 5">SAG 48.87</strain>
    </source>
</reference>
<feature type="repeat" description="HEAT" evidence="2">
    <location>
        <begin position="94"/>
        <end position="130"/>
    </location>
</feature>
<dbReference type="GO" id="GO:0006417">
    <property type="term" value="P:regulation of translation"/>
    <property type="evidence" value="ECO:0007669"/>
    <property type="project" value="TreeGrafter"/>
</dbReference>
<evidence type="ECO:0000256" key="1">
    <source>
        <dbReference type="ARBA" id="ARBA00022737"/>
    </source>
</evidence>
<dbReference type="GO" id="GO:0034198">
    <property type="term" value="P:cellular response to amino acid starvation"/>
    <property type="evidence" value="ECO:0007669"/>
    <property type="project" value="TreeGrafter"/>
</dbReference>
<dbReference type="STRING" id="145388.A0A0D2J1U2"/>
<gene>
    <name evidence="4" type="ORF">MNEG_13984</name>
</gene>
<keyword evidence="1" id="KW-0677">Repeat</keyword>
<dbReference type="RefSeq" id="XP_013892997.1">
    <property type="nucleotide sequence ID" value="XM_014037543.1"/>
</dbReference>
<dbReference type="InterPro" id="IPR011989">
    <property type="entry name" value="ARM-like"/>
</dbReference>
<dbReference type="PROSITE" id="PS50077">
    <property type="entry name" value="HEAT_REPEAT"/>
    <property type="match status" value="1"/>
</dbReference>
<dbReference type="Proteomes" id="UP000054498">
    <property type="component" value="Unassembled WGS sequence"/>
</dbReference>
<name>A0A0D2J1U2_9CHLO</name>
<dbReference type="SMART" id="SM01349">
    <property type="entry name" value="TOG"/>
    <property type="match status" value="1"/>
</dbReference>
<evidence type="ECO:0000313" key="4">
    <source>
        <dbReference type="EMBL" id="KIY93977.1"/>
    </source>
</evidence>
<dbReference type="SUPFAM" id="SSF48371">
    <property type="entry name" value="ARM repeat"/>
    <property type="match status" value="1"/>
</dbReference>
<dbReference type="PANTHER" id="PTHR23346:SF7">
    <property type="entry name" value="STALLED RIBOSOME SENSOR GCN1"/>
    <property type="match status" value="1"/>
</dbReference>
<dbReference type="OrthoDB" id="5148094at2759"/>
<dbReference type="GeneID" id="25731501"/>
<proteinExistence type="predicted"/>
<sequence>MAEDRAHVEAVISRLLATLKGPGGFGARRGAAFGLAGVVKGLGIASLKGYGVLDALKQYVEDKKSATAREGGLMAFECLCEKLGRLFEPYVIHTLPLLLSAFGDAAPAVREAAADAARAIMGQLSASGVKLVLPALLKGLEDPAWRTKQGSTQLLGAMAYCAPKQLGSCLPTIVPRLGAVLSDPHPKLPLDMPGPLLSSLPRATPWGRWGAS</sequence>
<accession>A0A0D2J1U2</accession>
<dbReference type="KEGG" id="mng:MNEG_13984"/>
<dbReference type="InterPro" id="IPR016024">
    <property type="entry name" value="ARM-type_fold"/>
</dbReference>
<dbReference type="InterPro" id="IPR034085">
    <property type="entry name" value="TOG"/>
</dbReference>
<evidence type="ECO:0000313" key="5">
    <source>
        <dbReference type="Proteomes" id="UP000054498"/>
    </source>
</evidence>
<dbReference type="Pfam" id="PF24987">
    <property type="entry name" value="HEAT_EF3_N"/>
    <property type="match status" value="1"/>
</dbReference>